<dbReference type="Gene3D" id="1.10.260.40">
    <property type="entry name" value="lambda repressor-like DNA-binding domains"/>
    <property type="match status" value="1"/>
</dbReference>
<proteinExistence type="predicted"/>
<dbReference type="RefSeq" id="WP_048424387.1">
    <property type="nucleotide sequence ID" value="NZ_JYNU01000028.1"/>
</dbReference>
<comment type="caution">
    <text evidence="1">The sequence shown here is derived from an EMBL/GenBank/DDBJ whole genome shotgun (WGS) entry which is preliminary data.</text>
</comment>
<dbReference type="GO" id="GO:0003677">
    <property type="term" value="F:DNA binding"/>
    <property type="evidence" value="ECO:0007669"/>
    <property type="project" value="InterPro"/>
</dbReference>
<dbReference type="InterPro" id="IPR010982">
    <property type="entry name" value="Lambda_DNA-bd_dom_sf"/>
</dbReference>
<name>A0A0J6VP74_9MYCO</name>
<evidence type="ECO:0008006" key="3">
    <source>
        <dbReference type="Google" id="ProtNLM"/>
    </source>
</evidence>
<organism evidence="1 2">
    <name type="scientific">Mycolicibacterium obuense</name>
    <dbReference type="NCBI Taxonomy" id="1807"/>
    <lineage>
        <taxon>Bacteria</taxon>
        <taxon>Bacillati</taxon>
        <taxon>Actinomycetota</taxon>
        <taxon>Actinomycetes</taxon>
        <taxon>Mycobacteriales</taxon>
        <taxon>Mycobacteriaceae</taxon>
        <taxon>Mycolicibacterium</taxon>
    </lineage>
</organism>
<reference evidence="1 2" key="1">
    <citation type="journal article" date="2015" name="Genome Biol. Evol.">
        <title>Characterization of Three Mycobacterium spp. with Potential Use in Bioremediation by Genome Sequencing and Comparative Genomics.</title>
        <authorList>
            <person name="Das S."/>
            <person name="Pettersson B.M."/>
            <person name="Behra P.R."/>
            <person name="Ramesh M."/>
            <person name="Dasgupta S."/>
            <person name="Bhattacharya A."/>
            <person name="Kirsebom L.A."/>
        </authorList>
    </citation>
    <scope>NUCLEOTIDE SEQUENCE [LARGE SCALE GENOMIC DNA]</scope>
    <source>
        <strain evidence="1 2">DSM 44075</strain>
    </source>
</reference>
<evidence type="ECO:0000313" key="2">
    <source>
        <dbReference type="Proteomes" id="UP000036313"/>
    </source>
</evidence>
<dbReference type="EMBL" id="JYNU01000028">
    <property type="protein sequence ID" value="KMO72860.1"/>
    <property type="molecule type" value="Genomic_DNA"/>
</dbReference>
<sequence length="103" mass="11799">MTAHTGPAQASKPHIAATYFSEQLAALIEDNPRVRMLNTGRTRTTKPLTVYKLIRDHCPEFKTSRTQWYRLYHGDRAPRVDEVYCVAKVFGVSPRYFLPDTTA</sequence>
<dbReference type="AlphaFoldDB" id="A0A0J6VP74"/>
<accession>A0A0J6VP74</accession>
<protein>
    <recommendedName>
        <fullName evidence="3">XRE family transcriptional regulator</fullName>
    </recommendedName>
</protein>
<dbReference type="Proteomes" id="UP000036313">
    <property type="component" value="Unassembled WGS sequence"/>
</dbReference>
<evidence type="ECO:0000313" key="1">
    <source>
        <dbReference type="EMBL" id="KMO72860.1"/>
    </source>
</evidence>
<gene>
    <name evidence="1" type="ORF">MOBUDSM44075_03954</name>
</gene>
<dbReference type="PATRIC" id="fig|1807.14.peg.3981"/>